<dbReference type="InterPro" id="IPR036457">
    <property type="entry name" value="PPM-type-like_dom_sf"/>
</dbReference>
<evidence type="ECO:0000313" key="2">
    <source>
        <dbReference type="EMBL" id="KAL0922965.1"/>
    </source>
</evidence>
<protein>
    <recommendedName>
        <fullName evidence="1">protein-serine/threonine phosphatase</fullName>
        <ecNumber evidence="1">3.1.3.16</ecNumber>
    </recommendedName>
</protein>
<evidence type="ECO:0000313" key="3">
    <source>
        <dbReference type="Proteomes" id="UP001552299"/>
    </source>
</evidence>
<dbReference type="SUPFAM" id="SSF81606">
    <property type="entry name" value="PP2C-like"/>
    <property type="match status" value="1"/>
</dbReference>
<dbReference type="AlphaFoldDB" id="A0ABD0VD34"/>
<evidence type="ECO:0000256" key="1">
    <source>
        <dbReference type="ARBA" id="ARBA00013081"/>
    </source>
</evidence>
<dbReference type="GO" id="GO:0004722">
    <property type="term" value="F:protein serine/threonine phosphatase activity"/>
    <property type="evidence" value="ECO:0007669"/>
    <property type="project" value="UniProtKB-EC"/>
</dbReference>
<organism evidence="2 3">
    <name type="scientific">Dendrobium thyrsiflorum</name>
    <name type="common">Pinecone-like raceme dendrobium</name>
    <name type="synonym">Orchid</name>
    <dbReference type="NCBI Taxonomy" id="117978"/>
    <lineage>
        <taxon>Eukaryota</taxon>
        <taxon>Viridiplantae</taxon>
        <taxon>Streptophyta</taxon>
        <taxon>Embryophyta</taxon>
        <taxon>Tracheophyta</taxon>
        <taxon>Spermatophyta</taxon>
        <taxon>Magnoliopsida</taxon>
        <taxon>Liliopsida</taxon>
        <taxon>Asparagales</taxon>
        <taxon>Orchidaceae</taxon>
        <taxon>Epidendroideae</taxon>
        <taxon>Malaxideae</taxon>
        <taxon>Dendrobiinae</taxon>
        <taxon>Dendrobium</taxon>
    </lineage>
</organism>
<comment type="caution">
    <text evidence="2">The sequence shown here is derived from an EMBL/GenBank/DDBJ whole genome shotgun (WGS) entry which is preliminary data.</text>
</comment>
<name>A0ABD0VD34_DENTH</name>
<dbReference type="Gene3D" id="3.60.40.10">
    <property type="entry name" value="PPM-type phosphatase domain"/>
    <property type="match status" value="1"/>
</dbReference>
<sequence>MFLEDPLNDVIIRPSVAIWKCKSGYIAHDAVIKTLVRALEMTEEAYTDKVEKTLDSNLELALICSCVVMLMKDQDVYVMNLGDNRVVLAKDWLSDRNGNVVLTKDDSEFQSISRESIACVELDKICEEFPMRNPTSHVSMKSPFAN</sequence>
<accession>A0ABD0VD34</accession>
<proteinExistence type="predicted"/>
<dbReference type="EMBL" id="JANQDX010000006">
    <property type="protein sequence ID" value="KAL0922965.1"/>
    <property type="molecule type" value="Genomic_DNA"/>
</dbReference>
<dbReference type="EC" id="3.1.3.16" evidence="1"/>
<dbReference type="Proteomes" id="UP001552299">
    <property type="component" value="Unassembled WGS sequence"/>
</dbReference>
<gene>
    <name evidence="2" type="ORF">M5K25_007000</name>
</gene>
<keyword evidence="3" id="KW-1185">Reference proteome</keyword>
<reference evidence="2 3" key="1">
    <citation type="journal article" date="2024" name="Plant Biotechnol. J.">
        <title>Dendrobium thyrsiflorum genome and its molecular insights into genes involved in important horticultural traits.</title>
        <authorList>
            <person name="Chen B."/>
            <person name="Wang J.Y."/>
            <person name="Zheng P.J."/>
            <person name="Li K.L."/>
            <person name="Liang Y.M."/>
            <person name="Chen X.F."/>
            <person name="Zhang C."/>
            <person name="Zhao X."/>
            <person name="He X."/>
            <person name="Zhang G.Q."/>
            <person name="Liu Z.J."/>
            <person name="Xu Q."/>
        </authorList>
    </citation>
    <scope>NUCLEOTIDE SEQUENCE [LARGE SCALE GENOMIC DNA]</scope>
    <source>
        <strain evidence="2">GZMU011</strain>
    </source>
</reference>